<dbReference type="Proteomes" id="UP000228689">
    <property type="component" value="Unassembled WGS sequence"/>
</dbReference>
<evidence type="ECO:0000313" key="1">
    <source>
        <dbReference type="EMBL" id="PIY94374.1"/>
    </source>
</evidence>
<accession>A0A2M7RCH5</accession>
<comment type="caution">
    <text evidence="1">The sequence shown here is derived from an EMBL/GenBank/DDBJ whole genome shotgun (WGS) entry which is preliminary data.</text>
</comment>
<name>A0A2M7RCH5_9BACT</name>
<dbReference type="AlphaFoldDB" id="A0A2M7RCH5"/>
<sequence>MSLTKKKQMIARDKVLSKKELAKKQGLSRSSLYYQSRLEKKDWFLKNRIELVLQNNPSYGHKRIAPELGVNKKRVLRVMRKFGIKPYRR</sequence>
<gene>
    <name evidence="1" type="ORF">COY67_02635</name>
</gene>
<proteinExistence type="predicted"/>
<dbReference type="EMBL" id="PFMC01000066">
    <property type="protein sequence ID" value="PIY94374.1"/>
    <property type="molecule type" value="Genomic_DNA"/>
</dbReference>
<evidence type="ECO:0008006" key="3">
    <source>
        <dbReference type="Google" id="ProtNLM"/>
    </source>
</evidence>
<organism evidence="1 2">
    <name type="scientific">Candidatus Komeilibacteria bacterium CG_4_10_14_0_8_um_filter_37_78</name>
    <dbReference type="NCBI Taxonomy" id="1974471"/>
    <lineage>
        <taxon>Bacteria</taxon>
        <taxon>Candidatus Komeiliibacteriota</taxon>
    </lineage>
</organism>
<protein>
    <recommendedName>
        <fullName evidence="3">Transposase</fullName>
    </recommendedName>
</protein>
<reference evidence="2" key="1">
    <citation type="submission" date="2017-09" db="EMBL/GenBank/DDBJ databases">
        <title>Depth-based differentiation of microbial function through sediment-hosted aquifers and enrichment of novel symbionts in the deep terrestrial subsurface.</title>
        <authorList>
            <person name="Probst A.J."/>
            <person name="Ladd B."/>
            <person name="Jarett J.K."/>
            <person name="Geller-Mcgrath D.E."/>
            <person name="Sieber C.M.K."/>
            <person name="Emerson J.B."/>
            <person name="Anantharaman K."/>
            <person name="Thomas B.C."/>
            <person name="Malmstrom R."/>
            <person name="Stieglmeier M."/>
            <person name="Klingl A."/>
            <person name="Woyke T."/>
            <person name="Ryan C.M."/>
            <person name="Banfield J.F."/>
        </authorList>
    </citation>
    <scope>NUCLEOTIDE SEQUENCE [LARGE SCALE GENOMIC DNA]</scope>
</reference>
<evidence type="ECO:0000313" key="2">
    <source>
        <dbReference type="Proteomes" id="UP000228689"/>
    </source>
</evidence>